<feature type="transmembrane region" description="Helical" evidence="8">
    <location>
        <begin position="224"/>
        <end position="243"/>
    </location>
</feature>
<evidence type="ECO:0000259" key="10">
    <source>
        <dbReference type="Pfam" id="PF06974"/>
    </source>
</evidence>
<dbReference type="RefSeq" id="XP_028139621.1">
    <property type="nucleotide sequence ID" value="XM_028283820.1"/>
</dbReference>
<keyword evidence="4" id="KW-0012">Acyltransferase</keyword>
<dbReference type="AlphaFoldDB" id="A0A6P7FTH7"/>
<keyword evidence="8" id="KW-1133">Transmembrane helix</keyword>
<comment type="similarity">
    <text evidence="5">In the N-terminal section; belongs to the long-chain O-acyltransferase family.</text>
</comment>
<evidence type="ECO:0000256" key="5">
    <source>
        <dbReference type="ARBA" id="ARBA00024360"/>
    </source>
</evidence>
<dbReference type="GO" id="GO:0004144">
    <property type="term" value="F:diacylglycerol O-acyltransferase activity"/>
    <property type="evidence" value="ECO:0007669"/>
    <property type="project" value="UniProtKB-EC"/>
</dbReference>
<dbReference type="UniPathway" id="UPA00282"/>
<gene>
    <name evidence="11" type="primary">LOC114333828</name>
</gene>
<dbReference type="PANTHER" id="PTHR31650:SF1">
    <property type="entry name" value="WAX ESTER SYNTHASE_DIACYLGLYCEROL ACYLTRANSFERASE 4-RELATED"/>
    <property type="match status" value="1"/>
</dbReference>
<dbReference type="InterPro" id="IPR045034">
    <property type="entry name" value="O-acyltransferase_WSD1-like"/>
</dbReference>
<dbReference type="InParanoid" id="A0A6P7FTH7"/>
<comment type="pathway">
    <text evidence="1">Glycerolipid metabolism; triacylglycerol biosynthesis.</text>
</comment>
<keyword evidence="8" id="KW-0472">Membrane</keyword>
<dbReference type="GO" id="GO:0005886">
    <property type="term" value="C:plasma membrane"/>
    <property type="evidence" value="ECO:0007669"/>
    <property type="project" value="TreeGrafter"/>
</dbReference>
<dbReference type="InterPro" id="IPR004255">
    <property type="entry name" value="O-acyltransferase_WSD1_N"/>
</dbReference>
<dbReference type="InterPro" id="IPR009721">
    <property type="entry name" value="O-acyltransferase_WSD1_C"/>
</dbReference>
<protein>
    <submittedName>
        <fullName evidence="11">Uncharacterized protein LOC114333828</fullName>
    </submittedName>
</protein>
<feature type="domain" description="O-acyltransferase WSD1 C-terminal" evidence="10">
    <location>
        <begin position="340"/>
        <end position="484"/>
    </location>
</feature>
<organism evidence="11">
    <name type="scientific">Diabrotica virgifera virgifera</name>
    <name type="common">western corn rootworm</name>
    <dbReference type="NCBI Taxonomy" id="50390"/>
    <lineage>
        <taxon>Eukaryota</taxon>
        <taxon>Metazoa</taxon>
        <taxon>Ecdysozoa</taxon>
        <taxon>Arthropoda</taxon>
        <taxon>Hexapoda</taxon>
        <taxon>Insecta</taxon>
        <taxon>Pterygota</taxon>
        <taxon>Neoptera</taxon>
        <taxon>Endopterygota</taxon>
        <taxon>Coleoptera</taxon>
        <taxon>Polyphaga</taxon>
        <taxon>Cucujiformia</taxon>
        <taxon>Chrysomeloidea</taxon>
        <taxon>Chrysomelidae</taxon>
        <taxon>Galerucinae</taxon>
        <taxon>Diabroticina</taxon>
        <taxon>Diabroticites</taxon>
        <taxon>Diabrotica</taxon>
    </lineage>
</organism>
<dbReference type="OrthoDB" id="619536at2759"/>
<evidence type="ECO:0000256" key="6">
    <source>
        <dbReference type="ARBA" id="ARBA00047604"/>
    </source>
</evidence>
<proteinExistence type="inferred from homology"/>
<evidence type="ECO:0000259" key="9">
    <source>
        <dbReference type="Pfam" id="PF03007"/>
    </source>
</evidence>
<evidence type="ECO:0000256" key="1">
    <source>
        <dbReference type="ARBA" id="ARBA00004771"/>
    </source>
</evidence>
<feature type="domain" description="O-acyltransferase WSD1-like N-terminal" evidence="9">
    <location>
        <begin position="121"/>
        <end position="203"/>
    </location>
</feature>
<dbReference type="Pfam" id="PF06974">
    <property type="entry name" value="WS_DGAT_C"/>
    <property type="match status" value="1"/>
</dbReference>
<evidence type="ECO:0000256" key="2">
    <source>
        <dbReference type="ARBA" id="ARBA00005189"/>
    </source>
</evidence>
<comment type="catalytic activity">
    <reaction evidence="6">
        <text>a long chain fatty alcohol + a fatty acyl-CoA = a long-chain alcohol wax ester + CoA</text>
        <dbReference type="Rhea" id="RHEA:38443"/>
        <dbReference type="ChEBI" id="CHEBI:17135"/>
        <dbReference type="ChEBI" id="CHEBI:57287"/>
        <dbReference type="ChEBI" id="CHEBI:77636"/>
        <dbReference type="ChEBI" id="CHEBI:235323"/>
        <dbReference type="EC" id="2.3.1.75"/>
    </reaction>
</comment>
<feature type="transmembrane region" description="Helical" evidence="8">
    <location>
        <begin position="12"/>
        <end position="34"/>
    </location>
</feature>
<keyword evidence="3" id="KW-0808">Transferase</keyword>
<reference evidence="11" key="1">
    <citation type="submission" date="2025-08" db="UniProtKB">
        <authorList>
            <consortium name="RefSeq"/>
        </authorList>
    </citation>
    <scope>IDENTIFICATION</scope>
    <source>
        <tissue evidence="11">Whole insect</tissue>
    </source>
</reference>
<sequence length="493" mass="56553">MTLAYLVASIPVLPFYLLFLLIFFIFKQIVFVILRYKYGSRLVELNHADTYYCVGEVVDNSIVLFMILNSDLTEEDMAKKIENCVDTKLVQNAKQIKNLFTSLNSTMGYNYLLAEEALAKNHVSILDVQKRGWTTLHELAYEYSSEPLPLNKYLWEMVVVKATDQWKVQNGFKKGQVIVYIRLHHAISDGLSGMNLLCSLIGNSDTFDNFLKTMSKNIKTKNSVLQFLQNLYFFFIIPGLMVVEIYKITKDKTLWRNKSCNGKNRFAIKVEDGVVEKVAAIRRELKTCTFSEVLLTATSKAFYDYFKNKKMAIPVNLGTFLVSIADLSNMNVNGIPQLKNRFGIVALPLPVDVKSDSMVTRLNAVKEFTRNPEISVPFTINYYFYTHLLGYFPPSIKMIFLPVKFTTLAISNLPPIDKITVFGNVDLDDMYFFTLNRDELAIGVGLFTYGNKVHLGLKVNEEFMPLQEDCEKFLENIIKAVEKMRVEVTMKRI</sequence>
<dbReference type="GO" id="GO:0047196">
    <property type="term" value="F:long-chain-alcohol O-fatty-acyltransferase activity"/>
    <property type="evidence" value="ECO:0007669"/>
    <property type="project" value="UniProtKB-EC"/>
</dbReference>
<dbReference type="KEGG" id="dvv:114333828"/>
<comment type="pathway">
    <text evidence="2">Lipid metabolism.</text>
</comment>
<accession>A0A6P7FTH7</accession>
<evidence type="ECO:0000313" key="11">
    <source>
        <dbReference type="RefSeq" id="XP_028139621.1"/>
    </source>
</evidence>
<evidence type="ECO:0000256" key="3">
    <source>
        <dbReference type="ARBA" id="ARBA00022679"/>
    </source>
</evidence>
<keyword evidence="8" id="KW-0812">Transmembrane</keyword>
<evidence type="ECO:0000256" key="4">
    <source>
        <dbReference type="ARBA" id="ARBA00023315"/>
    </source>
</evidence>
<evidence type="ECO:0000256" key="7">
    <source>
        <dbReference type="ARBA" id="ARBA00048109"/>
    </source>
</evidence>
<dbReference type="GO" id="GO:0019432">
    <property type="term" value="P:triglyceride biosynthetic process"/>
    <property type="evidence" value="ECO:0007669"/>
    <property type="project" value="UniProtKB-UniPathway"/>
</dbReference>
<evidence type="ECO:0000256" key="8">
    <source>
        <dbReference type="SAM" id="Phobius"/>
    </source>
</evidence>
<name>A0A6P7FTH7_DIAVI</name>
<dbReference type="PANTHER" id="PTHR31650">
    <property type="entry name" value="O-ACYLTRANSFERASE (WSD1-LIKE) FAMILY PROTEIN"/>
    <property type="match status" value="1"/>
</dbReference>
<dbReference type="Pfam" id="PF03007">
    <property type="entry name" value="WS_DGAT_cat"/>
    <property type="match status" value="1"/>
</dbReference>
<comment type="catalytic activity">
    <reaction evidence="7">
        <text>an acyl-CoA + a 1,2-diacyl-sn-glycerol = a triacyl-sn-glycerol + CoA</text>
        <dbReference type="Rhea" id="RHEA:10868"/>
        <dbReference type="ChEBI" id="CHEBI:17815"/>
        <dbReference type="ChEBI" id="CHEBI:57287"/>
        <dbReference type="ChEBI" id="CHEBI:58342"/>
        <dbReference type="ChEBI" id="CHEBI:64615"/>
        <dbReference type="EC" id="2.3.1.20"/>
    </reaction>
</comment>